<dbReference type="OrthoDB" id="9773233at2"/>
<dbReference type="GO" id="GO:0004497">
    <property type="term" value="F:monooxygenase activity"/>
    <property type="evidence" value="ECO:0007669"/>
    <property type="project" value="TreeGrafter"/>
</dbReference>
<protein>
    <submittedName>
        <fullName evidence="2">NAD(P)/FAD-dependent oxidoreductase</fullName>
    </submittedName>
</protein>
<dbReference type="PRINTS" id="PR00368">
    <property type="entry name" value="FADPNR"/>
</dbReference>
<dbReference type="PANTHER" id="PTHR43539">
    <property type="entry name" value="FLAVIN-BINDING MONOOXYGENASE-LIKE PROTEIN (AFU_ORTHOLOGUE AFUA_4G09220)"/>
    <property type="match status" value="1"/>
</dbReference>
<dbReference type="InterPro" id="IPR050982">
    <property type="entry name" value="Auxin_biosynth/cation_transpt"/>
</dbReference>
<sequence>MERQKSCNLVQELPVVIIGAGPIGLAAAAQLALRKVPFVVLEAGAGVAANIRNWQHVRLFTTWGNNIDADAKQLLERQGWELPPVTELPTGADLISKYLEPLSEVPEIKSSIRYNAKVISIAKKNQDKMKSANREQVPFVIYIHGEENNSRLEARAVIDATGTWSNPNPIHTEGVWLQDEQLLQDEIIYGVPNFEKDSIVFKGKHVAVVGSGHSALNTLYELAQIKKTDAATSITWILRKDVALTYGLQEKDSIEARGSLGVNIRKLAEAGVIQIKTPFYIHETFERDEKVVIRGELLGREEELVVDKIIANTGNRPNFEFLKELRLHNDPITESNHHIASLIDPNKHSCGSVPLHGEQQLRHPEKDFYIVGMKSYGRAPTFLLATGYEQVRSISAYLSGGIEESKRTNQECKPTTCG</sequence>
<accession>A0A371PH81</accession>
<keyword evidence="1" id="KW-0560">Oxidoreductase</keyword>
<dbReference type="AlphaFoldDB" id="A0A371PH81"/>
<dbReference type="Proteomes" id="UP000261905">
    <property type="component" value="Unassembled WGS sequence"/>
</dbReference>
<keyword evidence="3" id="KW-1185">Reference proteome</keyword>
<gene>
    <name evidence="2" type="ORF">DX130_00355</name>
</gene>
<organism evidence="2 3">
    <name type="scientific">Paenibacillus paeoniae</name>
    <dbReference type="NCBI Taxonomy" id="2292705"/>
    <lineage>
        <taxon>Bacteria</taxon>
        <taxon>Bacillati</taxon>
        <taxon>Bacillota</taxon>
        <taxon>Bacilli</taxon>
        <taxon>Bacillales</taxon>
        <taxon>Paenibacillaceae</taxon>
        <taxon>Paenibacillus</taxon>
    </lineage>
</organism>
<comment type="caution">
    <text evidence="2">The sequence shown here is derived from an EMBL/GenBank/DDBJ whole genome shotgun (WGS) entry which is preliminary data.</text>
</comment>
<dbReference type="PANTHER" id="PTHR43539:SF78">
    <property type="entry name" value="FLAVIN-CONTAINING MONOOXYGENASE"/>
    <property type="match status" value="1"/>
</dbReference>
<dbReference type="GO" id="GO:0050660">
    <property type="term" value="F:flavin adenine dinucleotide binding"/>
    <property type="evidence" value="ECO:0007669"/>
    <property type="project" value="TreeGrafter"/>
</dbReference>
<dbReference type="InterPro" id="IPR036188">
    <property type="entry name" value="FAD/NAD-bd_sf"/>
</dbReference>
<reference evidence="2 3" key="1">
    <citation type="submission" date="2018-08" db="EMBL/GenBank/DDBJ databases">
        <title>Paenibacillus sp. M4BSY-1, whole genome shotgun sequence.</title>
        <authorList>
            <person name="Tuo L."/>
        </authorList>
    </citation>
    <scope>NUCLEOTIDE SEQUENCE [LARGE SCALE GENOMIC DNA]</scope>
    <source>
        <strain evidence="2 3">M4BSY-1</strain>
    </source>
</reference>
<proteinExistence type="predicted"/>
<dbReference type="SUPFAM" id="SSF51905">
    <property type="entry name" value="FAD/NAD(P)-binding domain"/>
    <property type="match status" value="1"/>
</dbReference>
<dbReference type="EMBL" id="QUBQ01000001">
    <property type="protein sequence ID" value="REK75582.1"/>
    <property type="molecule type" value="Genomic_DNA"/>
</dbReference>
<evidence type="ECO:0000313" key="3">
    <source>
        <dbReference type="Proteomes" id="UP000261905"/>
    </source>
</evidence>
<evidence type="ECO:0000313" key="2">
    <source>
        <dbReference type="EMBL" id="REK75582.1"/>
    </source>
</evidence>
<name>A0A371PH81_9BACL</name>
<dbReference type="Pfam" id="PF13738">
    <property type="entry name" value="Pyr_redox_3"/>
    <property type="match status" value="1"/>
</dbReference>
<dbReference type="RefSeq" id="WP_116041951.1">
    <property type="nucleotide sequence ID" value="NZ_QUBQ01000001.1"/>
</dbReference>
<dbReference type="Gene3D" id="3.50.50.60">
    <property type="entry name" value="FAD/NAD(P)-binding domain"/>
    <property type="match status" value="1"/>
</dbReference>
<dbReference type="PRINTS" id="PR00411">
    <property type="entry name" value="PNDRDTASEI"/>
</dbReference>
<evidence type="ECO:0000256" key="1">
    <source>
        <dbReference type="ARBA" id="ARBA00023002"/>
    </source>
</evidence>